<keyword evidence="4" id="KW-0804">Transcription</keyword>
<dbReference type="GO" id="GO:0046983">
    <property type="term" value="F:protein dimerization activity"/>
    <property type="evidence" value="ECO:0007669"/>
    <property type="project" value="InterPro"/>
</dbReference>
<reference evidence="10 12" key="3">
    <citation type="submission" date="2018-07" db="EMBL/GenBank/DDBJ databases">
        <title>Draft Genome Assemblies for Five Robust Yarrowia lipolytica Strains Exhibiting High Lipid Production and Pentose Sugar Utilization and Sugar Alcohol Secretion from Undetoxified Lignocellulosic Biomass Hydrolysates.</title>
        <authorList>
            <consortium name="DOE Joint Genome Institute"/>
            <person name="Walker C."/>
            <person name="Ryu S."/>
            <person name="Na H."/>
            <person name="Zane M."/>
            <person name="LaButti K."/>
            <person name="Lipzen A."/>
            <person name="Haridas S."/>
            <person name="Barry K."/>
            <person name="Grigoriev I.V."/>
            <person name="Quarterman J."/>
            <person name="Slininger P."/>
            <person name="Dien B."/>
            <person name="Trinh C.T."/>
        </authorList>
    </citation>
    <scope>NUCLEOTIDE SEQUENCE [LARGE SCALE GENOMIC DNA]</scope>
    <source>
        <strain evidence="10 12">YB392</strain>
    </source>
</reference>
<feature type="region of interest" description="Disordered" evidence="6">
    <location>
        <begin position="275"/>
        <end position="360"/>
    </location>
</feature>
<feature type="compositionally biased region" description="Low complexity" evidence="6">
    <location>
        <begin position="14"/>
        <end position="32"/>
    </location>
</feature>
<dbReference type="PROSITE" id="PS50888">
    <property type="entry name" value="BHLH"/>
    <property type="match status" value="1"/>
</dbReference>
<evidence type="ECO:0000256" key="4">
    <source>
        <dbReference type="ARBA" id="ARBA00023163"/>
    </source>
</evidence>
<dbReference type="InterPro" id="IPR052207">
    <property type="entry name" value="Max-like/E-box_TFs"/>
</dbReference>
<feature type="compositionally biased region" description="Basic and acidic residues" evidence="6">
    <location>
        <begin position="639"/>
        <end position="651"/>
    </location>
</feature>
<feature type="compositionally biased region" description="Basic and acidic residues" evidence="6">
    <location>
        <begin position="589"/>
        <end position="604"/>
    </location>
</feature>
<dbReference type="Proteomes" id="UP000182444">
    <property type="component" value="Chromosome 1E"/>
</dbReference>
<evidence type="ECO:0000313" key="10">
    <source>
        <dbReference type="EMBL" id="RDW24675.1"/>
    </source>
</evidence>
<feature type="compositionally biased region" description="Low complexity" evidence="6">
    <location>
        <begin position="541"/>
        <end position="553"/>
    </location>
</feature>
<dbReference type="Gene3D" id="4.10.280.10">
    <property type="entry name" value="Helix-loop-helix DNA-binding domain"/>
    <property type="match status" value="1"/>
</dbReference>
<dbReference type="KEGG" id="yli:2912827"/>
<feature type="region of interest" description="Disordered" evidence="6">
    <location>
        <begin position="95"/>
        <end position="131"/>
    </location>
</feature>
<dbReference type="EMBL" id="AB212950">
    <property type="protein sequence ID" value="BAF56443.1"/>
    <property type="molecule type" value="Genomic_DNA"/>
</dbReference>
<dbReference type="VEuPathDB" id="FungiDB:YALI1_E38389g"/>
<dbReference type="SUPFAM" id="SSF47459">
    <property type="entry name" value="HLH, helix-loop-helix DNA-binding domain"/>
    <property type="match status" value="1"/>
</dbReference>
<feature type="compositionally biased region" description="Polar residues" evidence="6">
    <location>
        <begin position="570"/>
        <end position="588"/>
    </location>
</feature>
<protein>
    <submittedName>
        <fullName evidence="9">BHLH transcription factor Yas2p</fullName>
    </submittedName>
</protein>
<feature type="compositionally biased region" description="Low complexity" evidence="6">
    <location>
        <begin position="289"/>
        <end position="333"/>
    </location>
</feature>
<dbReference type="GO" id="GO:0000981">
    <property type="term" value="F:DNA-binding transcription factor activity, RNA polymerase II-specific"/>
    <property type="evidence" value="ECO:0007669"/>
    <property type="project" value="TreeGrafter"/>
</dbReference>
<comment type="subcellular location">
    <subcellularLocation>
        <location evidence="1">Nucleus</location>
    </subcellularLocation>
</comment>
<evidence type="ECO:0000256" key="3">
    <source>
        <dbReference type="ARBA" id="ARBA00023125"/>
    </source>
</evidence>
<evidence type="ECO:0000259" key="7">
    <source>
        <dbReference type="PROSITE" id="PS50888"/>
    </source>
</evidence>
<dbReference type="PANTHER" id="PTHR15741">
    <property type="entry name" value="BASIC HELIX-LOOP-HELIX ZIP TRANSCRIPTION FACTOR"/>
    <property type="match status" value="1"/>
</dbReference>
<sequence>MHLSHPQEKQVFITTPSPSSSVSTQSTASSSLSLFHTADSDLSASEEDDFPYHATTHTNIKPGVSFSATSGTMMSALSPVSVQSPSTVFMMKEPAQAQAQMSHDNNNNNNSSSHVTTPKHNAAPVTKSDDPFDVDNYPTDFDSAFLNLSPTMGMGPGDGMDGIPLFNAEEESAFSSFLDNVALDPNFIFEPNLSDALPKWPESKPWGPNDSHKPRTDKFTKFGNSPGLDLLAANSPDAVNIHERLLKHESKEYLSPNHNDYAQSDSRAQALAMAETQGYGQLKHKESRSSLSQPSSLHNNSVTGSSVTTTRPSPQTSGPSPVSSGTSAASSAPMGLHFGSDPAFGGSSFQPNSGTPALKKVRGFDELPPAVHEGHGHMHMQPQRMVTGLEGVVNPKLVVAAAQMSQGVTDQNIFMLKRRKSDNMAASMNSNVPHDIYAPVPHAEQMYHMQQQQQQQHLHQQQQQQHHQQSQNQHIQQQQQQQQHQMHHPHHTQQHFQARMHFGDGMDGEVSMSTVSQAGLHMNSNPSMLFPDKDALADSYQQQQQQMHSQHNPPSHHPQHNQQQQQQPQVKTEQNMSASPTPGSPNLTEDQKRMNHISSEKRRRDLIKQEFEEMCGLVPRLAANSDEKGKRRHGHRGRMPKDSDKDKDTGTKSKSILLSIVYEYMCELVERNKAMRGMITEKGGYHSDIANALHPPKIDE</sequence>
<dbReference type="GeneID" id="2912827"/>
<dbReference type="OrthoDB" id="5778525at2759"/>
<name>A4PBE2_YARLL</name>
<evidence type="ECO:0000313" key="12">
    <source>
        <dbReference type="Proteomes" id="UP000256601"/>
    </source>
</evidence>
<feature type="region of interest" description="Disordered" evidence="6">
    <location>
        <begin position="447"/>
        <end position="495"/>
    </location>
</feature>
<feature type="domain" description="BHLH" evidence="7">
    <location>
        <begin position="591"/>
        <end position="668"/>
    </location>
</feature>
<feature type="region of interest" description="Disordered" evidence="6">
    <location>
        <begin position="1"/>
        <end position="32"/>
    </location>
</feature>
<accession>A4PBE2</accession>
<evidence type="ECO:0000313" key="9">
    <source>
        <dbReference type="EMBL" id="BAF56443.1"/>
    </source>
</evidence>
<dbReference type="InterPro" id="IPR011598">
    <property type="entry name" value="bHLH_dom"/>
</dbReference>
<feature type="region of interest" description="Disordered" evidence="6">
    <location>
        <begin position="622"/>
        <end position="651"/>
    </location>
</feature>
<proteinExistence type="predicted"/>
<organism evidence="9">
    <name type="scientific">Yarrowia lipolytica</name>
    <name type="common">Candida lipolytica</name>
    <dbReference type="NCBI Taxonomy" id="4952"/>
    <lineage>
        <taxon>Eukaryota</taxon>
        <taxon>Fungi</taxon>
        <taxon>Dikarya</taxon>
        <taxon>Ascomycota</taxon>
        <taxon>Saccharomycotina</taxon>
        <taxon>Dipodascomycetes</taxon>
        <taxon>Dipodascales</taxon>
        <taxon>Dipodascales incertae sedis</taxon>
        <taxon>Yarrowia</taxon>
    </lineage>
</organism>
<keyword evidence="5" id="KW-0539">Nucleus</keyword>
<feature type="region of interest" description="Disordered" evidence="6">
    <location>
        <begin position="538"/>
        <end position="604"/>
    </location>
</feature>
<dbReference type="EMBL" id="CP017557">
    <property type="protein sequence ID" value="AOW06291.1"/>
    <property type="molecule type" value="Genomic_DNA"/>
</dbReference>
<evidence type="ECO:0000256" key="6">
    <source>
        <dbReference type="SAM" id="MobiDB-lite"/>
    </source>
</evidence>
<dbReference type="GO" id="GO:0000978">
    <property type="term" value="F:RNA polymerase II cis-regulatory region sequence-specific DNA binding"/>
    <property type="evidence" value="ECO:0007669"/>
    <property type="project" value="TreeGrafter"/>
</dbReference>
<reference evidence="8 11" key="2">
    <citation type="journal article" date="2016" name="PLoS ONE">
        <title>Sequence Assembly of Yarrowia lipolytica Strain W29/CLIB89 Shows Transposable Element Diversity.</title>
        <authorList>
            <person name="Magnan C."/>
            <person name="Yu J."/>
            <person name="Chang I."/>
            <person name="Jahn E."/>
            <person name="Kanomata Y."/>
            <person name="Wu J."/>
            <person name="Zeller M."/>
            <person name="Oakes M."/>
            <person name="Baldi P."/>
            <person name="Sandmeyer S."/>
        </authorList>
    </citation>
    <scope>NUCLEOTIDE SEQUENCE [LARGE SCALE GENOMIC DNA]</scope>
    <source>
        <strain evidence="8">CLIB89</strain>
        <strain evidence="11">CLIB89(W29)</strain>
    </source>
</reference>
<gene>
    <name evidence="9" type="primary">YAS2</name>
    <name evidence="10" type="ORF">B0I71DRAFT_175886</name>
    <name evidence="8" type="ORF">YALI1_E38389g</name>
</gene>
<dbReference type="Proteomes" id="UP000256601">
    <property type="component" value="Unassembled WGS sequence"/>
</dbReference>
<dbReference type="AlphaFoldDB" id="A4PBE2"/>
<dbReference type="VEuPathDB" id="FungiDB:YALI0_E32417g"/>
<dbReference type="PANTHER" id="PTHR15741:SF37">
    <property type="entry name" value="LD38259P"/>
    <property type="match status" value="1"/>
</dbReference>
<dbReference type="InterPro" id="IPR036638">
    <property type="entry name" value="HLH_DNA-bd_sf"/>
</dbReference>
<evidence type="ECO:0000256" key="2">
    <source>
        <dbReference type="ARBA" id="ARBA00023015"/>
    </source>
</evidence>
<keyword evidence="2" id="KW-0805">Transcription regulation</keyword>
<dbReference type="RefSeq" id="XP_504684.1">
    <property type="nucleotide sequence ID" value="XM_504684.1"/>
</dbReference>
<evidence type="ECO:0000256" key="1">
    <source>
        <dbReference type="ARBA" id="ARBA00004123"/>
    </source>
</evidence>
<feature type="compositionally biased region" description="Low complexity" evidence="6">
    <location>
        <begin position="447"/>
        <end position="484"/>
    </location>
</feature>
<feature type="compositionally biased region" description="Low complexity" evidence="6">
    <location>
        <begin position="560"/>
        <end position="569"/>
    </location>
</feature>
<keyword evidence="3" id="KW-0238">DNA-binding</keyword>
<dbReference type="EMBL" id="KZ859025">
    <property type="protein sequence ID" value="RDW24675.1"/>
    <property type="molecule type" value="Genomic_DNA"/>
</dbReference>
<evidence type="ECO:0000313" key="11">
    <source>
        <dbReference type="Proteomes" id="UP000182444"/>
    </source>
</evidence>
<evidence type="ECO:0000313" key="8">
    <source>
        <dbReference type="EMBL" id="AOW06291.1"/>
    </source>
</evidence>
<evidence type="ECO:0000256" key="5">
    <source>
        <dbReference type="ARBA" id="ARBA00023242"/>
    </source>
</evidence>
<dbReference type="GO" id="GO:0005634">
    <property type="term" value="C:nucleus"/>
    <property type="evidence" value="ECO:0007669"/>
    <property type="project" value="UniProtKB-SubCell"/>
</dbReference>
<reference evidence="9" key="1">
    <citation type="journal article" date="2007" name="Eukaryot. Cell">
        <title>Basic helix-loop-helix transcription factor heterocomplex of Yas1p and Yas2p regulates cytochrome P450 expression in response to alkanes in the yeast Yarrowia lipolytica.</title>
        <authorList>
            <person name="Endoh-Yamagami S."/>
            <person name="Hirakawa K."/>
            <person name="Morioka D."/>
            <person name="Fukuda R."/>
            <person name="Ohta A."/>
        </authorList>
    </citation>
    <scope>NUCLEOTIDE SEQUENCE</scope>
    <source>
        <strain evidence="9">CXAU1</strain>
    </source>
</reference>